<evidence type="ECO:0000256" key="1">
    <source>
        <dbReference type="ARBA" id="ARBA00023152"/>
    </source>
</evidence>
<evidence type="ECO:0000313" key="4">
    <source>
        <dbReference type="Proteomes" id="UP001305815"/>
    </source>
</evidence>
<dbReference type="PANTHER" id="PTHR48100:SF1">
    <property type="entry name" value="HISTIDINE PHOSPHATASE FAMILY PROTEIN-RELATED"/>
    <property type="match status" value="1"/>
</dbReference>
<gene>
    <name evidence="3" type="ORF">Lac1_23530</name>
</gene>
<protein>
    <submittedName>
        <fullName evidence="3">Histidine phosphatase</fullName>
    </submittedName>
</protein>
<dbReference type="InterPro" id="IPR001345">
    <property type="entry name" value="PG/BPGM_mutase_AS"/>
</dbReference>
<dbReference type="InterPro" id="IPR013078">
    <property type="entry name" value="His_Pase_superF_clade-1"/>
</dbReference>
<keyword evidence="2" id="KW-0413">Isomerase</keyword>
<keyword evidence="4" id="KW-1185">Reference proteome</keyword>
<dbReference type="Pfam" id="PF00300">
    <property type="entry name" value="His_Phos_1"/>
    <property type="match status" value="1"/>
</dbReference>
<evidence type="ECO:0000256" key="2">
    <source>
        <dbReference type="ARBA" id="ARBA00023235"/>
    </source>
</evidence>
<dbReference type="SUPFAM" id="SSF53254">
    <property type="entry name" value="Phosphoglycerate mutase-like"/>
    <property type="match status" value="1"/>
</dbReference>
<dbReference type="Gene3D" id="3.40.50.1240">
    <property type="entry name" value="Phosphoglycerate mutase-like"/>
    <property type="match status" value="1"/>
</dbReference>
<dbReference type="PROSITE" id="PS00175">
    <property type="entry name" value="PG_MUTASE"/>
    <property type="match status" value="1"/>
</dbReference>
<dbReference type="CDD" id="cd07067">
    <property type="entry name" value="HP_PGM_like"/>
    <property type="match status" value="1"/>
</dbReference>
<dbReference type="InterPro" id="IPR050275">
    <property type="entry name" value="PGM_Phosphatase"/>
</dbReference>
<sequence length="201" mass="22626">MKIILVRHGQTEGNREHRFIGGRSDEPVTKEGILTLEKRIYPKVEHVFSSPMKRCIQTAKVVFGEEDPEIIEEFRECDFGILEGKTHEELMEDPLYDTFVESGGELPFPEGEAIPDFNARCVKALQKAVEIAGERGYQSIGCTVHGGVIMAVMSQMVKGSDYYAWNVENGEGYIVEIDEEKWKEGHLDGTVTGGTLHRIYT</sequence>
<organism evidence="3 4">
    <name type="scientific">Claveliimonas bilis</name>
    <dbReference type="NCBI Taxonomy" id="3028070"/>
    <lineage>
        <taxon>Bacteria</taxon>
        <taxon>Bacillati</taxon>
        <taxon>Bacillota</taxon>
        <taxon>Clostridia</taxon>
        <taxon>Lachnospirales</taxon>
        <taxon>Lachnospiraceae</taxon>
        <taxon>Claveliimonas</taxon>
    </lineage>
</organism>
<dbReference type="EMBL" id="AP027742">
    <property type="protein sequence ID" value="BDZ78170.1"/>
    <property type="molecule type" value="Genomic_DNA"/>
</dbReference>
<dbReference type="RefSeq" id="WP_316265184.1">
    <property type="nucleotide sequence ID" value="NZ_AP027742.1"/>
</dbReference>
<proteinExistence type="predicted"/>
<dbReference type="PANTHER" id="PTHR48100">
    <property type="entry name" value="BROAD-SPECIFICITY PHOSPHATASE YOR283W-RELATED"/>
    <property type="match status" value="1"/>
</dbReference>
<evidence type="ECO:0000313" key="3">
    <source>
        <dbReference type="EMBL" id="BDZ78170.1"/>
    </source>
</evidence>
<keyword evidence="1" id="KW-0324">Glycolysis</keyword>
<name>A0ABN6YZA5_9FIRM</name>
<dbReference type="InterPro" id="IPR029033">
    <property type="entry name" value="His_PPase_superfam"/>
</dbReference>
<dbReference type="SMART" id="SM00855">
    <property type="entry name" value="PGAM"/>
    <property type="match status" value="1"/>
</dbReference>
<reference evidence="4" key="1">
    <citation type="journal article" date="2023" name="Int. J. Syst. Evol. Microbiol.">
        <title>Claveliimonas bilis gen. nov., sp. nov., deoxycholic acid-producing bacteria isolated from human faeces, and reclassification of Sellimonas monacensis Zenner et al. 2021 as Claveliimonas monacensis comb. nov.</title>
        <authorList>
            <person name="Hisatomi A."/>
            <person name="Kastawa N.W.E.P.G."/>
            <person name="Song I."/>
            <person name="Ohkuma M."/>
            <person name="Fukiya S."/>
            <person name="Sakamoto M."/>
        </authorList>
    </citation>
    <scope>NUCLEOTIDE SEQUENCE [LARGE SCALE GENOMIC DNA]</scope>
    <source>
        <strain evidence="4">12BBH14</strain>
    </source>
</reference>
<dbReference type="Proteomes" id="UP001305815">
    <property type="component" value="Chromosome"/>
</dbReference>
<accession>A0ABN6YZA5</accession>